<gene>
    <name evidence="1" type="ORF">BcepSaruman_086</name>
</gene>
<evidence type="ECO:0000313" key="2">
    <source>
        <dbReference type="Proteomes" id="UP000296455"/>
    </source>
</evidence>
<dbReference type="Proteomes" id="UP000296455">
    <property type="component" value="Segment"/>
</dbReference>
<accession>A0A4D5ZCT9</accession>
<reference evidence="1 2" key="1">
    <citation type="submission" date="2019-02" db="EMBL/GenBank/DDBJ databases">
        <title>Complete genome sequence of Burkholderia cenocepacia phage BcepSaruman.</title>
        <authorList>
            <person name="Park K."/>
            <person name="Liu M."/>
            <person name="Gill J."/>
        </authorList>
    </citation>
    <scope>NUCLEOTIDE SEQUENCE [LARGE SCALE GENOMIC DNA]</scope>
</reference>
<sequence>MAVKLHGNHAPYRNGVSGIGAASVPDGVIGWFGATSQADGDVAYVSVSELASNSRLPQLGFAFQAKGGSVKVAFTLSNAGLATDPDPAVQESVVWDTAGELTVPGTGAITMATIPVFSALRLTFATAGTEFYAAAK</sequence>
<dbReference type="EMBL" id="MK552140">
    <property type="protein sequence ID" value="QBX06499.1"/>
    <property type="molecule type" value="Genomic_DNA"/>
</dbReference>
<name>A0A4D5ZCT9_9CAUD</name>
<proteinExistence type="predicted"/>
<keyword evidence="2" id="KW-1185">Reference proteome</keyword>
<organism evidence="1 2">
    <name type="scientific">Burkholderia phage BcepSaruman</name>
    <dbReference type="NCBI Taxonomy" id="2530032"/>
    <lineage>
        <taxon>Viruses</taxon>
        <taxon>Duplodnaviria</taxon>
        <taxon>Heunggongvirae</taxon>
        <taxon>Uroviricota</taxon>
        <taxon>Caudoviricetes</taxon>
        <taxon>Sarumanvirus</taxon>
        <taxon>Sarumanvirus bcepsaruman</taxon>
    </lineage>
</organism>
<protein>
    <submittedName>
        <fullName evidence="1">Uncharacterized protein</fullName>
    </submittedName>
</protein>
<evidence type="ECO:0000313" key="1">
    <source>
        <dbReference type="EMBL" id="QBX06499.1"/>
    </source>
</evidence>